<keyword evidence="3" id="KW-1185">Reference proteome</keyword>
<dbReference type="AlphaFoldDB" id="A0A846ZPV9"/>
<dbReference type="EMBL" id="JAAZQD010000004">
    <property type="protein sequence ID" value="NKZ39598.1"/>
    <property type="molecule type" value="Genomic_DNA"/>
</dbReference>
<dbReference type="Proteomes" id="UP000541636">
    <property type="component" value="Unassembled WGS sequence"/>
</dbReference>
<protein>
    <recommendedName>
        <fullName evidence="4">Sulfotransferase</fullName>
    </recommendedName>
</protein>
<sequence length="254" mass="27258">MQRIHVISGLPRSGATLQSALLHQNPRFEAGASGPVAGLLGAIPGCTEFPTFINDAQRCRMPSGVFENDDAGCDEDVIFGTRCDRGALMNVVAELFPDPRCIACVDPMQRAVGSVERQLQKNAFDPSPIVHFSANGAVYTRADGVAKGDGTVSHALQRVEASVLRRACGQAGAGAVRDLVDEYVRRPRSTTSSASGLARRISSTSNSMPKPSISSSVHRACERRVRTSVRKQARRCFRRCVQPIQSHALGATRA</sequence>
<dbReference type="RefSeq" id="WP_168609551.1">
    <property type="nucleotide sequence ID" value="NZ_JAAZQD010000004.1"/>
</dbReference>
<feature type="compositionally biased region" description="Low complexity" evidence="1">
    <location>
        <begin position="202"/>
        <end position="216"/>
    </location>
</feature>
<feature type="region of interest" description="Disordered" evidence="1">
    <location>
        <begin position="187"/>
        <end position="224"/>
    </location>
</feature>
<name>A0A846ZPV9_9GAMM</name>
<accession>A0A846ZPV9</accession>
<organism evidence="2 3">
    <name type="scientific">Oleiagrimonas citrea</name>
    <dbReference type="NCBI Taxonomy" id="1665687"/>
    <lineage>
        <taxon>Bacteria</taxon>
        <taxon>Pseudomonadati</taxon>
        <taxon>Pseudomonadota</taxon>
        <taxon>Gammaproteobacteria</taxon>
        <taxon>Lysobacterales</taxon>
        <taxon>Rhodanobacteraceae</taxon>
        <taxon>Oleiagrimonas</taxon>
    </lineage>
</organism>
<gene>
    <name evidence="2" type="ORF">HF690_11625</name>
</gene>
<evidence type="ECO:0000256" key="1">
    <source>
        <dbReference type="SAM" id="MobiDB-lite"/>
    </source>
</evidence>
<comment type="caution">
    <text evidence="2">The sequence shown here is derived from an EMBL/GenBank/DDBJ whole genome shotgun (WGS) entry which is preliminary data.</text>
</comment>
<reference evidence="2 3" key="1">
    <citation type="journal article" date="2017" name="Int. J. Syst. Evol. Microbiol.">
        <title>Oleiagrimonas citrea sp. nov., a marine bacterium isolated from tidal flat sediment and emended description of the genus Oleiagrimonas Fang et al. 2015 and Oleiagrimonas soli.</title>
        <authorList>
            <person name="Yang S.H."/>
            <person name="Seo H.S."/>
            <person name="Seong C.N."/>
            <person name="Kwon K.K."/>
        </authorList>
    </citation>
    <scope>NUCLEOTIDE SEQUENCE [LARGE SCALE GENOMIC DNA]</scope>
    <source>
        <strain evidence="2 3">MEBiC09124</strain>
    </source>
</reference>
<evidence type="ECO:0000313" key="3">
    <source>
        <dbReference type="Proteomes" id="UP000541636"/>
    </source>
</evidence>
<evidence type="ECO:0000313" key="2">
    <source>
        <dbReference type="EMBL" id="NKZ39598.1"/>
    </source>
</evidence>
<evidence type="ECO:0008006" key="4">
    <source>
        <dbReference type="Google" id="ProtNLM"/>
    </source>
</evidence>
<proteinExistence type="predicted"/>